<feature type="compositionally biased region" description="Low complexity" evidence="4">
    <location>
        <begin position="335"/>
        <end position="347"/>
    </location>
</feature>
<dbReference type="InterPro" id="IPR008501">
    <property type="entry name" value="THOC7/Mft1"/>
</dbReference>
<dbReference type="OrthoDB" id="205166at2759"/>
<evidence type="ECO:0000256" key="4">
    <source>
        <dbReference type="SAM" id="MobiDB-lite"/>
    </source>
</evidence>
<reference evidence="5 6" key="1">
    <citation type="submission" date="2014-04" db="EMBL/GenBank/DDBJ databases">
        <authorList>
            <consortium name="DOE Joint Genome Institute"/>
            <person name="Kuo A."/>
            <person name="Kohler A."/>
            <person name="Jargeat P."/>
            <person name="Nagy L.G."/>
            <person name="Floudas D."/>
            <person name="Copeland A."/>
            <person name="Barry K.W."/>
            <person name="Cichocki N."/>
            <person name="Veneault-Fourrey C."/>
            <person name="LaButti K."/>
            <person name="Lindquist E.A."/>
            <person name="Lipzen A."/>
            <person name="Lundell T."/>
            <person name="Morin E."/>
            <person name="Murat C."/>
            <person name="Sun H."/>
            <person name="Tunlid A."/>
            <person name="Henrissat B."/>
            <person name="Grigoriev I.V."/>
            <person name="Hibbett D.S."/>
            <person name="Martin F."/>
            <person name="Nordberg H.P."/>
            <person name="Cantor M.N."/>
            <person name="Hua S.X."/>
        </authorList>
    </citation>
    <scope>NUCLEOTIDE SEQUENCE [LARGE SCALE GENOMIC DNA]</scope>
    <source>
        <strain evidence="5 6">Ve08.2h10</strain>
    </source>
</reference>
<feature type="compositionally biased region" description="Acidic residues" evidence="4">
    <location>
        <begin position="302"/>
        <end position="313"/>
    </location>
</feature>
<feature type="compositionally biased region" description="Acidic residues" evidence="4">
    <location>
        <begin position="251"/>
        <end position="261"/>
    </location>
</feature>
<name>A0A0D0ECV6_9AGAM</name>
<dbReference type="HOGENOM" id="CLU_769462_0_0_1"/>
<dbReference type="GO" id="GO:0000445">
    <property type="term" value="C:THO complex part of transcription export complex"/>
    <property type="evidence" value="ECO:0007669"/>
    <property type="project" value="InterPro"/>
</dbReference>
<accession>A0A0D0ECV6</accession>
<comment type="subcellular location">
    <subcellularLocation>
        <location evidence="1">Nucleus</location>
    </subcellularLocation>
</comment>
<evidence type="ECO:0000256" key="3">
    <source>
        <dbReference type="SAM" id="Coils"/>
    </source>
</evidence>
<evidence type="ECO:0000313" key="5">
    <source>
        <dbReference type="EMBL" id="KIL00036.1"/>
    </source>
</evidence>
<keyword evidence="6" id="KW-1185">Reference proteome</keyword>
<proteinExistence type="predicted"/>
<evidence type="ECO:0000256" key="1">
    <source>
        <dbReference type="ARBA" id="ARBA00004123"/>
    </source>
</evidence>
<sequence>MSSSNDSVESEVTLNIPPLSPEEEDAIIHTRITNDERPLRRIAKKFHNYASLAHTPLLQPAHGGSVEDAREALLVELDSFELALKKSQMVCEAESRQVEEYQRERRRIEQEHDLLRNQIGELKIALEHAQMERKRKIEYDSVTEKINTLPSRDELQQSILALENDMAAIRAEHETQECVIRGQKSALDSIVMDLSSLRLIGKDKESMASRVASPAPTPAPDSTDADEGTRETSQMDDDKPIEGIESGEVAEKEDGEDDEPIDVPLSFKLHTPAKEALSRQSGTPLSAQREPHSRMEPTPLQVEDDDIEMGEVAEDPKQIKVRKKAREELEEGEASDSSSALSDPPDD</sequence>
<dbReference type="STRING" id="930991.A0A0D0ECV6"/>
<feature type="coiled-coil region" evidence="3">
    <location>
        <begin position="84"/>
        <end position="172"/>
    </location>
</feature>
<dbReference type="Proteomes" id="UP000054538">
    <property type="component" value="Unassembled WGS sequence"/>
</dbReference>
<reference evidence="6" key="2">
    <citation type="submission" date="2015-01" db="EMBL/GenBank/DDBJ databases">
        <title>Evolutionary Origins and Diversification of the Mycorrhizal Mutualists.</title>
        <authorList>
            <consortium name="DOE Joint Genome Institute"/>
            <consortium name="Mycorrhizal Genomics Consortium"/>
            <person name="Kohler A."/>
            <person name="Kuo A."/>
            <person name="Nagy L.G."/>
            <person name="Floudas D."/>
            <person name="Copeland A."/>
            <person name="Barry K.W."/>
            <person name="Cichocki N."/>
            <person name="Veneault-Fourrey C."/>
            <person name="LaButti K."/>
            <person name="Lindquist E.A."/>
            <person name="Lipzen A."/>
            <person name="Lundell T."/>
            <person name="Morin E."/>
            <person name="Murat C."/>
            <person name="Riley R."/>
            <person name="Ohm R."/>
            <person name="Sun H."/>
            <person name="Tunlid A."/>
            <person name="Henrissat B."/>
            <person name="Grigoriev I.V."/>
            <person name="Hibbett D.S."/>
            <person name="Martin F."/>
        </authorList>
    </citation>
    <scope>NUCLEOTIDE SEQUENCE [LARGE SCALE GENOMIC DNA]</scope>
    <source>
        <strain evidence="6">Ve08.2h10</strain>
    </source>
</reference>
<dbReference type="AlphaFoldDB" id="A0A0D0ECV6"/>
<organism evidence="5 6">
    <name type="scientific">Paxillus rubicundulus Ve08.2h10</name>
    <dbReference type="NCBI Taxonomy" id="930991"/>
    <lineage>
        <taxon>Eukaryota</taxon>
        <taxon>Fungi</taxon>
        <taxon>Dikarya</taxon>
        <taxon>Basidiomycota</taxon>
        <taxon>Agaricomycotina</taxon>
        <taxon>Agaricomycetes</taxon>
        <taxon>Agaricomycetidae</taxon>
        <taxon>Boletales</taxon>
        <taxon>Paxilineae</taxon>
        <taxon>Paxillaceae</taxon>
        <taxon>Paxillus</taxon>
    </lineage>
</organism>
<keyword evidence="2" id="KW-0539">Nucleus</keyword>
<keyword evidence="3" id="KW-0175">Coiled coil</keyword>
<dbReference type="FunCoup" id="A0A0D0ECV6">
    <property type="interactions" value="45"/>
</dbReference>
<feature type="region of interest" description="Disordered" evidence="4">
    <location>
        <begin position="205"/>
        <end position="347"/>
    </location>
</feature>
<dbReference type="InParanoid" id="A0A0D0ECV6"/>
<protein>
    <recommendedName>
        <fullName evidence="7">THO complex subunit 7</fullName>
    </recommendedName>
</protein>
<dbReference type="GO" id="GO:0006397">
    <property type="term" value="P:mRNA processing"/>
    <property type="evidence" value="ECO:0007669"/>
    <property type="project" value="InterPro"/>
</dbReference>
<evidence type="ECO:0000313" key="6">
    <source>
        <dbReference type="Proteomes" id="UP000054538"/>
    </source>
</evidence>
<feature type="region of interest" description="Disordered" evidence="4">
    <location>
        <begin position="1"/>
        <end position="20"/>
    </location>
</feature>
<feature type="compositionally biased region" description="Polar residues" evidence="4">
    <location>
        <begin position="1"/>
        <end position="13"/>
    </location>
</feature>
<dbReference type="EMBL" id="KN824843">
    <property type="protein sequence ID" value="KIL00036.1"/>
    <property type="molecule type" value="Genomic_DNA"/>
</dbReference>
<dbReference type="Pfam" id="PF05615">
    <property type="entry name" value="THOC7"/>
    <property type="match status" value="1"/>
</dbReference>
<gene>
    <name evidence="5" type="ORF">PAXRUDRAFT_822059</name>
</gene>
<evidence type="ECO:0008006" key="7">
    <source>
        <dbReference type="Google" id="ProtNLM"/>
    </source>
</evidence>
<evidence type="ECO:0000256" key="2">
    <source>
        <dbReference type="ARBA" id="ARBA00023242"/>
    </source>
</evidence>